<evidence type="ECO:0008006" key="3">
    <source>
        <dbReference type="Google" id="ProtNLM"/>
    </source>
</evidence>
<dbReference type="EMBL" id="BAAAPH010000015">
    <property type="protein sequence ID" value="GAA1583998.1"/>
    <property type="molecule type" value="Genomic_DNA"/>
</dbReference>
<dbReference type="RefSeq" id="WP_344235983.1">
    <property type="nucleotide sequence ID" value="NZ_BAAAPH010000015.1"/>
</dbReference>
<reference evidence="2" key="1">
    <citation type="journal article" date="2019" name="Int. J. Syst. Evol. Microbiol.">
        <title>The Global Catalogue of Microorganisms (GCM) 10K type strain sequencing project: providing services to taxonomists for standard genome sequencing and annotation.</title>
        <authorList>
            <consortium name="The Broad Institute Genomics Platform"/>
            <consortium name="The Broad Institute Genome Sequencing Center for Infectious Disease"/>
            <person name="Wu L."/>
            <person name="Ma J."/>
        </authorList>
    </citation>
    <scope>NUCLEOTIDE SEQUENCE [LARGE SCALE GENOMIC DNA]</scope>
    <source>
        <strain evidence="2">JCM 15572</strain>
    </source>
</reference>
<gene>
    <name evidence="1" type="ORF">GCM10009804_45440</name>
</gene>
<evidence type="ECO:0000313" key="1">
    <source>
        <dbReference type="EMBL" id="GAA1583998.1"/>
    </source>
</evidence>
<name>A0ABP4PKL8_9ACTN</name>
<sequence length="467" mass="51497">MTKDYGRPANADENRALVESRLAELADSDGPRETLTVEWRGSPRHLDVIQLRVGTLHYNPATHRIRAQRSHDAHRDALLEADPWTSASQAYLDSLLKARPGDPSQVDPEFTDLAESLREYGQSEPGLVTHDGVLVNGNTRRAALLDLHGPTHLMRVAVLPASCSWEDIAAIELSLQLRKEHRRDYSYINRLLAVQELVEAGTPLPTIAATFRTTPARCMQDQWVLSCIEAIIERSEVNGARLPLVSFEDHQEKLRELHRAFEKIHATNPEKAELLLESRMAAIMLGFSKTDVRHIEPGFEDKYLAGEVPGGIVPKASSGGVTIPGLGRSVKQDSGALRNAKALTDAILRARMATDGVVDSSLGGSPDFVELKTAMDTAIDRAGRDGRVRKRKQAAPKRLLDAAADVDQCVTDLALSRATQSLDEDAYDDALVTLRKSLEKLARETRKTVKDPGDGVYWLLEEFGKGF</sequence>
<evidence type="ECO:0000313" key="2">
    <source>
        <dbReference type="Proteomes" id="UP001501705"/>
    </source>
</evidence>
<proteinExistence type="predicted"/>
<comment type="caution">
    <text evidence="1">The sequence shown here is derived from an EMBL/GenBank/DDBJ whole genome shotgun (WGS) entry which is preliminary data.</text>
</comment>
<keyword evidence="2" id="KW-1185">Reference proteome</keyword>
<protein>
    <recommendedName>
        <fullName evidence="3">Transcriptional regulator</fullName>
    </recommendedName>
</protein>
<accession>A0ABP4PKL8</accession>
<organism evidence="1 2">
    <name type="scientific">Kribbella hippodromi</name>
    <dbReference type="NCBI Taxonomy" id="434347"/>
    <lineage>
        <taxon>Bacteria</taxon>
        <taxon>Bacillati</taxon>
        <taxon>Actinomycetota</taxon>
        <taxon>Actinomycetes</taxon>
        <taxon>Propionibacteriales</taxon>
        <taxon>Kribbellaceae</taxon>
        <taxon>Kribbella</taxon>
    </lineage>
</organism>
<dbReference type="Proteomes" id="UP001501705">
    <property type="component" value="Unassembled WGS sequence"/>
</dbReference>